<keyword evidence="6" id="KW-1185">Reference proteome</keyword>
<dbReference type="InterPro" id="IPR050624">
    <property type="entry name" value="HTH-type_Tx_Regulator"/>
</dbReference>
<dbReference type="PRINTS" id="PR00455">
    <property type="entry name" value="HTHTETR"/>
</dbReference>
<dbReference type="Proteomes" id="UP000321574">
    <property type="component" value="Unassembled WGS sequence"/>
</dbReference>
<feature type="DNA-binding region" description="H-T-H motif" evidence="3">
    <location>
        <begin position="28"/>
        <end position="47"/>
    </location>
</feature>
<dbReference type="SUPFAM" id="SSF46689">
    <property type="entry name" value="Homeodomain-like"/>
    <property type="match status" value="1"/>
</dbReference>
<evidence type="ECO:0000256" key="1">
    <source>
        <dbReference type="ARBA" id="ARBA00022491"/>
    </source>
</evidence>
<dbReference type="PANTHER" id="PTHR43479:SF22">
    <property type="entry name" value="TRANSCRIPTIONAL REGULATOR, TETR FAMILY"/>
    <property type="match status" value="1"/>
</dbReference>
<dbReference type="OrthoDB" id="9812993at2"/>
<sequence length="290" mass="33872">MKNMNEKKIQLMEAGLSLFSIKGYHATSIQEITDEANMSKGSFYLYFQSKEKFIVTAFQYFHEKLANQLVQVDRETGSPRESLAKQTTVLFEYISKYRNFILTYFHESILIGEQMETLIQHIKKEKFHWICSHLESIYEDQIEPFLLDIVIQFEGLLSGYINWLLTEDVEFDFVQAGAFLIRRMDDLVNGMITKEEPALVTALSVNGNFQFEPMSIMEQIYLEINRLSLSEKQLNHLKEVWEALQKEIVKEESSEVMIQGLLVHFQQIPELIPYCEKLAKTVEIDLIGLE</sequence>
<dbReference type="PANTHER" id="PTHR43479">
    <property type="entry name" value="ACREF/ENVCD OPERON REPRESSOR-RELATED"/>
    <property type="match status" value="1"/>
</dbReference>
<evidence type="ECO:0000313" key="6">
    <source>
        <dbReference type="Proteomes" id="UP000321574"/>
    </source>
</evidence>
<reference evidence="5 6" key="1">
    <citation type="submission" date="2019-06" db="EMBL/GenBank/DDBJ databases">
        <title>Cerasibacillus sp. nov., isolated from maize field.</title>
        <authorList>
            <person name="Lin S.-Y."/>
            <person name="Tsai C.-F."/>
            <person name="Young C.-C."/>
        </authorList>
    </citation>
    <scope>NUCLEOTIDE SEQUENCE [LARGE SCALE GENOMIC DNA]</scope>
    <source>
        <strain evidence="5 6">CC-CFT480</strain>
    </source>
</reference>
<dbReference type="InterPro" id="IPR009057">
    <property type="entry name" value="Homeodomain-like_sf"/>
</dbReference>
<dbReference type="AlphaFoldDB" id="A0A5C8P071"/>
<keyword evidence="1" id="KW-0678">Repressor</keyword>
<dbReference type="Pfam" id="PF00440">
    <property type="entry name" value="TetR_N"/>
    <property type="match status" value="1"/>
</dbReference>
<evidence type="ECO:0000259" key="4">
    <source>
        <dbReference type="PROSITE" id="PS50977"/>
    </source>
</evidence>
<evidence type="ECO:0000256" key="3">
    <source>
        <dbReference type="PROSITE-ProRule" id="PRU00335"/>
    </source>
</evidence>
<gene>
    <name evidence="5" type="ORF">FHP05_04540</name>
</gene>
<comment type="caution">
    <text evidence="5">The sequence shown here is derived from an EMBL/GenBank/DDBJ whole genome shotgun (WGS) entry which is preliminary data.</text>
</comment>
<dbReference type="PROSITE" id="PS50977">
    <property type="entry name" value="HTH_TETR_2"/>
    <property type="match status" value="1"/>
</dbReference>
<dbReference type="GO" id="GO:0003677">
    <property type="term" value="F:DNA binding"/>
    <property type="evidence" value="ECO:0007669"/>
    <property type="project" value="UniProtKB-UniRule"/>
</dbReference>
<keyword evidence="2 3" id="KW-0238">DNA-binding</keyword>
<name>A0A5C8P071_9BACI</name>
<organism evidence="5 6">
    <name type="scientific">Cerasibacillus terrae</name>
    <dbReference type="NCBI Taxonomy" id="2498845"/>
    <lineage>
        <taxon>Bacteria</taxon>
        <taxon>Bacillati</taxon>
        <taxon>Bacillota</taxon>
        <taxon>Bacilli</taxon>
        <taxon>Bacillales</taxon>
        <taxon>Bacillaceae</taxon>
        <taxon>Cerasibacillus</taxon>
    </lineage>
</organism>
<evidence type="ECO:0000313" key="5">
    <source>
        <dbReference type="EMBL" id="TXL66656.1"/>
    </source>
</evidence>
<dbReference type="InterPro" id="IPR001647">
    <property type="entry name" value="HTH_TetR"/>
</dbReference>
<accession>A0A5C8P071</accession>
<dbReference type="EMBL" id="VDUW01000002">
    <property type="protein sequence ID" value="TXL66656.1"/>
    <property type="molecule type" value="Genomic_DNA"/>
</dbReference>
<protein>
    <submittedName>
        <fullName evidence="5">TetR/AcrR family transcriptional regulator</fullName>
    </submittedName>
</protein>
<feature type="domain" description="HTH tetR-type" evidence="4">
    <location>
        <begin position="5"/>
        <end position="65"/>
    </location>
</feature>
<proteinExistence type="predicted"/>
<dbReference type="Gene3D" id="1.10.357.10">
    <property type="entry name" value="Tetracycline Repressor, domain 2"/>
    <property type="match status" value="1"/>
</dbReference>
<evidence type="ECO:0000256" key="2">
    <source>
        <dbReference type="ARBA" id="ARBA00023125"/>
    </source>
</evidence>